<evidence type="ECO:0000256" key="2">
    <source>
        <dbReference type="ARBA" id="ARBA00022898"/>
    </source>
</evidence>
<dbReference type="GO" id="GO:0009089">
    <property type="term" value="P:lysine biosynthetic process via diaminopimelate"/>
    <property type="evidence" value="ECO:0007669"/>
    <property type="project" value="TreeGrafter"/>
</dbReference>
<dbReference type="Pfam" id="PF02784">
    <property type="entry name" value="Orn_Arg_deC_N"/>
    <property type="match status" value="2"/>
</dbReference>
<reference evidence="4" key="1">
    <citation type="submission" date="2020-05" db="EMBL/GenBank/DDBJ databases">
        <authorList>
            <person name="Zhu T."/>
            <person name="Keshari N."/>
            <person name="Lu X."/>
        </authorList>
    </citation>
    <scope>NUCLEOTIDE SEQUENCE</scope>
    <source>
        <strain evidence="4">NK1-22</strain>
    </source>
</reference>
<accession>A0AA96Y590</accession>
<dbReference type="SUPFAM" id="SSF50621">
    <property type="entry name" value="Alanine racemase C-terminal domain-like"/>
    <property type="match status" value="1"/>
</dbReference>
<dbReference type="PANTHER" id="PTHR43727:SF2">
    <property type="entry name" value="GROUP IV DECARBOXYLASE"/>
    <property type="match status" value="1"/>
</dbReference>
<evidence type="ECO:0000256" key="1">
    <source>
        <dbReference type="ARBA" id="ARBA00001933"/>
    </source>
</evidence>
<sequence>MPGLTLPLAPALPSAALLSQAATQFGAPLYLYDLALIEARFAALNHSLPQNFRLHYALKANSNLTLSHLLARRGAAAEVSSLGEFIAALKSGYPAEETVFTGPGKTNYELAEALNYHIGLIVVESANEARRLNQIAAEQGKQQSILLRINPQFRTLNSCDSGCAIDAKTNSIVHAAENPNAASETIESETIETISETNGSHNGDTLKPIAMNGQGASKFGVDEAQAAAELLQIQSLSHVRLQGIHVFTESNVLDYRQLIDAWQNTVAIAHRLRSQGFCIEVIDFGGGIGVPYNSVDAAFDVPAFGAALQALFSHEPFHFILEMGRYLVCEAGMYLTEVLDIKESQGKRFAILNGGVHHLYRTPAMQNASKFLRVLGKESSDTMPTTIAGQLPTPIDVVVRDALLPVDLEIGDRLVIRNCGAYGFNHSLTNFALHPAPAEVAIWGDRLELIRARSRYEDFFQHQRLVQFD</sequence>
<dbReference type="InterPro" id="IPR029066">
    <property type="entry name" value="PLP-binding_barrel"/>
</dbReference>
<dbReference type="AlphaFoldDB" id="A0AA96Y590"/>
<name>A0AA96Y590_9CYAN</name>
<organism evidence="4">
    <name type="scientific">Thermoleptolyngbya oregonensis NK1-22</name>
    <dbReference type="NCBI Taxonomy" id="2547457"/>
    <lineage>
        <taxon>Bacteria</taxon>
        <taxon>Bacillati</taxon>
        <taxon>Cyanobacteriota</taxon>
        <taxon>Cyanophyceae</taxon>
        <taxon>Oculatellales</taxon>
        <taxon>Oculatellaceae</taxon>
        <taxon>Thermoleptolyngbya</taxon>
    </lineage>
</organism>
<feature type="domain" description="Orn/DAP/Arg decarboxylase 2 N-terminal" evidence="3">
    <location>
        <begin position="35"/>
        <end position="155"/>
    </location>
</feature>
<dbReference type="PANTHER" id="PTHR43727">
    <property type="entry name" value="DIAMINOPIMELATE DECARBOXYLASE"/>
    <property type="match status" value="1"/>
</dbReference>
<keyword evidence="2" id="KW-0663">Pyridoxal phosphate</keyword>
<evidence type="ECO:0000259" key="3">
    <source>
        <dbReference type="Pfam" id="PF02784"/>
    </source>
</evidence>
<evidence type="ECO:0000313" key="4">
    <source>
        <dbReference type="EMBL" id="WOB44356.1"/>
    </source>
</evidence>
<dbReference type="SUPFAM" id="SSF51419">
    <property type="entry name" value="PLP-binding barrel"/>
    <property type="match status" value="1"/>
</dbReference>
<dbReference type="InterPro" id="IPR022644">
    <property type="entry name" value="De-COase2_N"/>
</dbReference>
<dbReference type="Gene3D" id="3.20.20.10">
    <property type="entry name" value="Alanine racemase"/>
    <property type="match status" value="2"/>
</dbReference>
<dbReference type="GO" id="GO:0008836">
    <property type="term" value="F:diaminopimelate decarboxylase activity"/>
    <property type="evidence" value="ECO:0007669"/>
    <property type="project" value="TreeGrafter"/>
</dbReference>
<feature type="domain" description="Orn/DAP/Arg decarboxylase 2 N-terminal" evidence="3">
    <location>
        <begin position="209"/>
        <end position="328"/>
    </location>
</feature>
<dbReference type="InterPro" id="IPR000183">
    <property type="entry name" value="Orn/DAP/Arg_de-COase"/>
</dbReference>
<gene>
    <name evidence="4" type="ORF">HNI00_15300</name>
</gene>
<proteinExistence type="predicted"/>
<dbReference type="RefSeq" id="WP_316787450.1">
    <property type="nucleotide sequence ID" value="NZ_CP053540.1"/>
</dbReference>
<dbReference type="InterPro" id="IPR009006">
    <property type="entry name" value="Ala_racemase/Decarboxylase_C"/>
</dbReference>
<dbReference type="KEGG" id="tog:HNI00_15300"/>
<dbReference type="EMBL" id="CP053540">
    <property type="protein sequence ID" value="WOB44356.1"/>
    <property type="molecule type" value="Genomic_DNA"/>
</dbReference>
<comment type="cofactor">
    <cofactor evidence="1">
        <name>pyridoxal 5'-phosphate</name>
        <dbReference type="ChEBI" id="CHEBI:597326"/>
    </cofactor>
</comment>
<dbReference type="Gene3D" id="2.40.37.10">
    <property type="entry name" value="Lyase, Ornithine Decarboxylase, Chain A, domain 1"/>
    <property type="match status" value="2"/>
</dbReference>
<dbReference type="PRINTS" id="PR01179">
    <property type="entry name" value="ODADCRBXLASE"/>
</dbReference>
<protein>
    <recommendedName>
        <fullName evidence="3">Orn/DAP/Arg decarboxylase 2 N-terminal domain-containing protein</fullName>
    </recommendedName>
</protein>